<name>A0A819PD45_9BILA</name>
<dbReference type="Proteomes" id="UP000663823">
    <property type="component" value="Unassembled WGS sequence"/>
</dbReference>
<evidence type="ECO:0000313" key="1">
    <source>
        <dbReference type="EMBL" id="CAF4014989.1"/>
    </source>
</evidence>
<organism evidence="1 2">
    <name type="scientific">Rotaria sordida</name>
    <dbReference type="NCBI Taxonomy" id="392033"/>
    <lineage>
        <taxon>Eukaryota</taxon>
        <taxon>Metazoa</taxon>
        <taxon>Spiralia</taxon>
        <taxon>Gnathifera</taxon>
        <taxon>Rotifera</taxon>
        <taxon>Eurotatoria</taxon>
        <taxon>Bdelloidea</taxon>
        <taxon>Philodinida</taxon>
        <taxon>Philodinidae</taxon>
        <taxon>Rotaria</taxon>
    </lineage>
</organism>
<accession>A0A819PD45</accession>
<dbReference type="EMBL" id="CAJOAX010007660">
    <property type="protein sequence ID" value="CAF4014989.1"/>
    <property type="molecule type" value="Genomic_DNA"/>
</dbReference>
<evidence type="ECO:0000313" key="2">
    <source>
        <dbReference type="Proteomes" id="UP000663823"/>
    </source>
</evidence>
<protein>
    <submittedName>
        <fullName evidence="1">Uncharacterized protein</fullName>
    </submittedName>
</protein>
<dbReference type="AlphaFoldDB" id="A0A819PD45"/>
<comment type="caution">
    <text evidence="1">The sequence shown here is derived from an EMBL/GenBank/DDBJ whole genome shotgun (WGS) entry which is preliminary data.</text>
</comment>
<sequence length="315" mass="36939">MSIYVYCMNKETNEKWASKYTKVKAVVVQLDELISRIMTDHNIKKTIEGPLSTNRVTARAEAGKFDDVADDHPLKLVKNEIIRALDLEEHETKDEIINDLLENGLRSLSKYEEELLPYIYAAALNEKDGKLRKSLKKYIELQWKIKYGLSNQWFMKFLEDHKDTVNYNSVLNRTAIYGNKWLKDFPILSIVLQLLFEGIDDKFFDETNAFNDLWHTITDGGLKSIEKFSNYMDESTMLKLINKKQPVLFQALREYYRPKLFKLLEKSQIPDKDNFYEVALDSVAEYANAYKMQGKLDLIEYLGSFYPFDTKILLQ</sequence>
<gene>
    <name evidence="1" type="ORF">OTI717_LOCUS29768</name>
</gene>
<proteinExistence type="predicted"/>
<reference evidence="1" key="1">
    <citation type="submission" date="2021-02" db="EMBL/GenBank/DDBJ databases">
        <authorList>
            <person name="Nowell W R."/>
        </authorList>
    </citation>
    <scope>NUCLEOTIDE SEQUENCE</scope>
</reference>